<keyword evidence="1" id="KW-1185">Reference proteome</keyword>
<evidence type="ECO:0000313" key="2">
    <source>
        <dbReference type="WBParaSite" id="L893_g24700.t1"/>
    </source>
</evidence>
<name>A0A1I7ZBJ9_9BILA</name>
<organism evidence="1 2">
    <name type="scientific">Steinernema glaseri</name>
    <dbReference type="NCBI Taxonomy" id="37863"/>
    <lineage>
        <taxon>Eukaryota</taxon>
        <taxon>Metazoa</taxon>
        <taxon>Ecdysozoa</taxon>
        <taxon>Nematoda</taxon>
        <taxon>Chromadorea</taxon>
        <taxon>Rhabditida</taxon>
        <taxon>Tylenchina</taxon>
        <taxon>Panagrolaimomorpha</taxon>
        <taxon>Strongyloidoidea</taxon>
        <taxon>Steinernematidae</taxon>
        <taxon>Steinernema</taxon>
    </lineage>
</organism>
<accession>A0A1I7ZBJ9</accession>
<dbReference type="AlphaFoldDB" id="A0A1I7ZBJ9"/>
<evidence type="ECO:0000313" key="1">
    <source>
        <dbReference type="Proteomes" id="UP000095287"/>
    </source>
</evidence>
<proteinExistence type="predicted"/>
<reference evidence="2" key="1">
    <citation type="submission" date="2016-11" db="UniProtKB">
        <authorList>
            <consortium name="WormBaseParasite"/>
        </authorList>
    </citation>
    <scope>IDENTIFICATION</scope>
</reference>
<dbReference type="Proteomes" id="UP000095287">
    <property type="component" value="Unplaced"/>
</dbReference>
<dbReference type="WBParaSite" id="L893_g24700.t1">
    <property type="protein sequence ID" value="L893_g24700.t1"/>
    <property type="gene ID" value="L893_g24700"/>
</dbReference>
<sequence length="108" mass="12163">MKRLPLYHIGNVPHRLVSPPTVPKTKKIQRILSDDIYPSPPCFLRNVPLLRLRSLFQSWDTMHKEGHHGGGLEKSLAESTAPSIPLRHVMSRIYVVFVLTVSTTSTPA</sequence>
<protein>
    <submittedName>
        <fullName evidence="2">Uncharacterized protein</fullName>
    </submittedName>
</protein>